<proteinExistence type="predicted"/>
<keyword evidence="2" id="KW-1185">Reference proteome</keyword>
<dbReference type="InterPro" id="IPR013321">
    <property type="entry name" value="Arc_rbn_hlx_hlx"/>
</dbReference>
<gene>
    <name evidence="1" type="ORF">H5P28_07085</name>
</gene>
<dbReference type="InterPro" id="IPR010985">
    <property type="entry name" value="Ribbon_hlx_hlx"/>
</dbReference>
<organism evidence="1 2">
    <name type="scientific">Ruficoccus amylovorans</name>
    <dbReference type="NCBI Taxonomy" id="1804625"/>
    <lineage>
        <taxon>Bacteria</taxon>
        <taxon>Pseudomonadati</taxon>
        <taxon>Verrucomicrobiota</taxon>
        <taxon>Opitutia</taxon>
        <taxon>Puniceicoccales</taxon>
        <taxon>Cerasicoccaceae</taxon>
        <taxon>Ruficoccus</taxon>
    </lineage>
</organism>
<reference evidence="1 2" key="1">
    <citation type="submission" date="2020-07" db="EMBL/GenBank/DDBJ databases">
        <authorList>
            <person name="Feng X."/>
        </authorList>
    </citation>
    <scope>NUCLEOTIDE SEQUENCE [LARGE SCALE GENOMIC DNA]</scope>
    <source>
        <strain evidence="1 2">JCM31066</strain>
    </source>
</reference>
<dbReference type="EMBL" id="JACHVB010000020">
    <property type="protein sequence ID" value="MBC2594023.1"/>
    <property type="molecule type" value="Genomic_DNA"/>
</dbReference>
<evidence type="ECO:0008006" key="3">
    <source>
        <dbReference type="Google" id="ProtNLM"/>
    </source>
</evidence>
<evidence type="ECO:0000313" key="1">
    <source>
        <dbReference type="EMBL" id="MBC2594023.1"/>
    </source>
</evidence>
<dbReference type="RefSeq" id="WP_185675006.1">
    <property type="nucleotide sequence ID" value="NZ_JACHVB010000020.1"/>
</dbReference>
<evidence type="ECO:0000313" key="2">
    <source>
        <dbReference type="Proteomes" id="UP000546464"/>
    </source>
</evidence>
<dbReference type="AlphaFoldDB" id="A0A842HC30"/>
<dbReference type="Proteomes" id="UP000546464">
    <property type="component" value="Unassembled WGS sequence"/>
</dbReference>
<comment type="caution">
    <text evidence="1">The sequence shown here is derived from an EMBL/GenBank/DDBJ whole genome shotgun (WGS) entry which is preliminary data.</text>
</comment>
<protein>
    <recommendedName>
        <fullName evidence="3">Ribbon-helix-helix protein CopG domain-containing protein</fullName>
    </recommendedName>
</protein>
<dbReference type="Gene3D" id="1.10.1220.10">
    <property type="entry name" value="Met repressor-like"/>
    <property type="match status" value="1"/>
</dbReference>
<dbReference type="SUPFAM" id="SSF47598">
    <property type="entry name" value="Ribbon-helix-helix"/>
    <property type="match status" value="1"/>
</dbReference>
<name>A0A842HC30_9BACT</name>
<dbReference type="GO" id="GO:0006355">
    <property type="term" value="P:regulation of DNA-templated transcription"/>
    <property type="evidence" value="ECO:0007669"/>
    <property type="project" value="InterPro"/>
</dbReference>
<accession>A0A842HC30</accession>
<sequence>MSGQMGKDSALLGVVVSKEMKAKIQKVAKKEGRSASNWIRFHIEKLLEQHGAKG</sequence>